<evidence type="ECO:0000256" key="1">
    <source>
        <dbReference type="SAM" id="MobiDB-lite"/>
    </source>
</evidence>
<dbReference type="Proteomes" id="UP000750502">
    <property type="component" value="Unassembled WGS sequence"/>
</dbReference>
<dbReference type="AlphaFoldDB" id="A0A9P7KXK6"/>
<proteinExistence type="predicted"/>
<comment type="caution">
    <text evidence="2">The sequence shown here is derived from an EMBL/GenBank/DDBJ whole genome shotgun (WGS) entry which is preliminary data.</text>
</comment>
<feature type="non-terminal residue" evidence="2">
    <location>
        <position position="77"/>
    </location>
</feature>
<reference evidence="2" key="1">
    <citation type="journal article" date="2020" name="bioRxiv">
        <title>Historical genomics reveals the evolutionary mechanisms behind multiple outbreaks of the host-specific coffee wilt pathogen Fusarium xylarioides.</title>
        <authorList>
            <person name="Peck D."/>
            <person name="Nowell R.W."/>
            <person name="Flood J."/>
            <person name="Ryan M.J."/>
            <person name="Barraclough T.G."/>
        </authorList>
    </citation>
    <scope>NUCLEOTIDE SEQUENCE</scope>
    <source>
        <strain evidence="2">IMI 127659i</strain>
    </source>
</reference>
<name>A0A9P7KXK6_9HYPO</name>
<reference evidence="2" key="2">
    <citation type="submission" date="2020-10" db="EMBL/GenBank/DDBJ databases">
        <authorList>
            <person name="Peck L.D."/>
            <person name="Nowell R.W."/>
            <person name="Flood J."/>
            <person name="Ryan M.J."/>
            <person name="Barraclough T.G."/>
        </authorList>
    </citation>
    <scope>NUCLEOTIDE SEQUENCE</scope>
    <source>
        <strain evidence="2">IMI 127659i</strain>
    </source>
</reference>
<feature type="region of interest" description="Disordered" evidence="1">
    <location>
        <begin position="1"/>
        <end position="21"/>
    </location>
</feature>
<keyword evidence="3" id="KW-1185">Reference proteome</keyword>
<sequence length="77" mass="8612">MTSTVRQLIGQRPPAGTEITTPTPDFFSVVDIGIRKTLSNTKQFQSLDTAIRENSHDDKVLLEVVKFGYHSYITATK</sequence>
<dbReference type="EMBL" id="JADFTT010008660">
    <property type="protein sequence ID" value="KAG5742503.1"/>
    <property type="molecule type" value="Genomic_DNA"/>
</dbReference>
<evidence type="ECO:0000313" key="3">
    <source>
        <dbReference type="Proteomes" id="UP000750502"/>
    </source>
</evidence>
<gene>
    <name evidence="2" type="ORF">H9Q72_014587</name>
</gene>
<dbReference type="OrthoDB" id="10502277at2759"/>
<protein>
    <submittedName>
        <fullName evidence="2">Uncharacterized protein</fullName>
    </submittedName>
</protein>
<evidence type="ECO:0000313" key="2">
    <source>
        <dbReference type="EMBL" id="KAG5742503.1"/>
    </source>
</evidence>
<organism evidence="2 3">
    <name type="scientific">Fusarium xylarioides</name>
    <dbReference type="NCBI Taxonomy" id="221167"/>
    <lineage>
        <taxon>Eukaryota</taxon>
        <taxon>Fungi</taxon>
        <taxon>Dikarya</taxon>
        <taxon>Ascomycota</taxon>
        <taxon>Pezizomycotina</taxon>
        <taxon>Sordariomycetes</taxon>
        <taxon>Hypocreomycetidae</taxon>
        <taxon>Hypocreales</taxon>
        <taxon>Nectriaceae</taxon>
        <taxon>Fusarium</taxon>
        <taxon>Fusarium fujikuroi species complex</taxon>
    </lineage>
</organism>
<accession>A0A9P7KXK6</accession>